<feature type="transmembrane region" description="Helical" evidence="5">
    <location>
        <begin position="139"/>
        <end position="160"/>
    </location>
</feature>
<accession>A0A9X2AY65</accession>
<dbReference type="AlphaFoldDB" id="A0A9X2AY65"/>
<dbReference type="PANTHER" id="PTHR24421">
    <property type="entry name" value="NITRATE/NITRITE SENSOR PROTEIN NARX-RELATED"/>
    <property type="match status" value="1"/>
</dbReference>
<keyword evidence="2 7" id="KW-0418">Kinase</keyword>
<dbReference type="InterPro" id="IPR036890">
    <property type="entry name" value="HATPase_C_sf"/>
</dbReference>
<feature type="transmembrane region" description="Helical" evidence="5">
    <location>
        <begin position="72"/>
        <end position="91"/>
    </location>
</feature>
<gene>
    <name evidence="7" type="ORF">MUN33_00575</name>
</gene>
<feature type="transmembrane region" description="Helical" evidence="5">
    <location>
        <begin position="97"/>
        <end position="118"/>
    </location>
</feature>
<dbReference type="PANTHER" id="PTHR24421:SF58">
    <property type="entry name" value="SIGNAL TRANSDUCTION HISTIDINE-PROTEIN KINASE_PHOSPHATASE UHPB"/>
    <property type="match status" value="1"/>
</dbReference>
<dbReference type="Gene3D" id="3.30.565.10">
    <property type="entry name" value="Histidine kinase-like ATPase, C-terminal domain"/>
    <property type="match status" value="1"/>
</dbReference>
<evidence type="ECO:0000256" key="5">
    <source>
        <dbReference type="SAM" id="Phobius"/>
    </source>
</evidence>
<feature type="region of interest" description="Disordered" evidence="4">
    <location>
        <begin position="395"/>
        <end position="420"/>
    </location>
</feature>
<dbReference type="InterPro" id="IPR011712">
    <property type="entry name" value="Sig_transdc_His_kin_sub3_dim/P"/>
</dbReference>
<organism evidence="7 8">
    <name type="scientific">Corynebacterium kalidii</name>
    <dbReference type="NCBI Taxonomy" id="2931982"/>
    <lineage>
        <taxon>Bacteria</taxon>
        <taxon>Bacillati</taxon>
        <taxon>Actinomycetota</taxon>
        <taxon>Actinomycetes</taxon>
        <taxon>Mycobacteriales</taxon>
        <taxon>Corynebacteriaceae</taxon>
        <taxon>Corynebacterium</taxon>
    </lineage>
</organism>
<keyword evidence="5" id="KW-0812">Transmembrane</keyword>
<evidence type="ECO:0000313" key="8">
    <source>
        <dbReference type="Proteomes" id="UP001139207"/>
    </source>
</evidence>
<keyword evidence="5" id="KW-0472">Membrane</keyword>
<dbReference type="GO" id="GO:0046983">
    <property type="term" value="F:protein dimerization activity"/>
    <property type="evidence" value="ECO:0007669"/>
    <property type="project" value="InterPro"/>
</dbReference>
<evidence type="ECO:0000256" key="2">
    <source>
        <dbReference type="ARBA" id="ARBA00022777"/>
    </source>
</evidence>
<keyword evidence="3" id="KW-0902">Two-component regulatory system</keyword>
<dbReference type="Pfam" id="PF07730">
    <property type="entry name" value="HisKA_3"/>
    <property type="match status" value="1"/>
</dbReference>
<comment type="caution">
    <text evidence="7">The sequence shown here is derived from an EMBL/GenBank/DDBJ whole genome shotgun (WGS) entry which is preliminary data.</text>
</comment>
<dbReference type="GO" id="GO:0016020">
    <property type="term" value="C:membrane"/>
    <property type="evidence" value="ECO:0007669"/>
    <property type="project" value="InterPro"/>
</dbReference>
<dbReference type="Gene3D" id="1.20.5.1930">
    <property type="match status" value="1"/>
</dbReference>
<proteinExistence type="predicted"/>
<evidence type="ECO:0000256" key="3">
    <source>
        <dbReference type="ARBA" id="ARBA00023012"/>
    </source>
</evidence>
<feature type="domain" description="Signal transduction histidine kinase subgroup 3 dimerisation and phosphoacceptor" evidence="6">
    <location>
        <begin position="185"/>
        <end position="248"/>
    </location>
</feature>
<feature type="transmembrane region" description="Helical" evidence="5">
    <location>
        <begin position="23"/>
        <end position="43"/>
    </location>
</feature>
<evidence type="ECO:0000256" key="1">
    <source>
        <dbReference type="ARBA" id="ARBA00022679"/>
    </source>
</evidence>
<sequence length="437" mass="46075">MNASSRTPHRPRRLPPVLRTRRLTQLGVIETVLATVLTVFELASTPDDAFVGTALLAGATLLLVAGTARIPVAASMLSLLLVLAAFVVNAADGVVPLYSIFFTMLIVEIVAACGQILLGGSLACAHWALSAVDPQAGALSTDVTALTLVGAMLAAAFLIGCFRANHARQQERLRTSLAEQERQQRLELARELHDSVATSLTSVVMQAQALTLLPPGDGATHREGLDNISDSSREALSNLRTMLRLLNENPNRTSFRTRVASPPLEVAIARMRQELEAHSLDLRPTVDLPDDVAAVVNATDVPGIPGTTGTPWIDRDTAVKVLTEMTANAAKHAAPHTTVDLTCTVQDGTFVVTMVNAVPSRPGHTTSPDGDDVVSTEMGVGSMRARATKAGGTLEAGLTVPGDETGSVRTGEGPALGGPESRLWRTTLRLPIVVIKS</sequence>
<protein>
    <submittedName>
        <fullName evidence="7">Histidine kinase</fullName>
    </submittedName>
</protein>
<evidence type="ECO:0000256" key="4">
    <source>
        <dbReference type="SAM" id="MobiDB-lite"/>
    </source>
</evidence>
<name>A0A9X2AY65_9CORY</name>
<keyword evidence="1" id="KW-0808">Transferase</keyword>
<keyword evidence="5" id="KW-1133">Transmembrane helix</keyword>
<dbReference type="EMBL" id="JALIEA010000006">
    <property type="protein sequence ID" value="MCJ7857217.1"/>
    <property type="molecule type" value="Genomic_DNA"/>
</dbReference>
<dbReference type="InterPro" id="IPR050482">
    <property type="entry name" value="Sensor_HK_TwoCompSys"/>
</dbReference>
<dbReference type="RefSeq" id="WP_244802966.1">
    <property type="nucleotide sequence ID" value="NZ_JALIEA010000006.1"/>
</dbReference>
<reference evidence="7" key="1">
    <citation type="submission" date="2022-04" db="EMBL/GenBank/DDBJ databases">
        <title>Corynebacterium kalidii LD5P10.</title>
        <authorList>
            <person name="Sun J.Q."/>
        </authorList>
    </citation>
    <scope>NUCLEOTIDE SEQUENCE</scope>
    <source>
        <strain evidence="7">LD5P10</strain>
    </source>
</reference>
<keyword evidence="8" id="KW-1185">Reference proteome</keyword>
<evidence type="ECO:0000313" key="7">
    <source>
        <dbReference type="EMBL" id="MCJ7857217.1"/>
    </source>
</evidence>
<evidence type="ECO:0000259" key="6">
    <source>
        <dbReference type="Pfam" id="PF07730"/>
    </source>
</evidence>
<dbReference type="GO" id="GO:0000155">
    <property type="term" value="F:phosphorelay sensor kinase activity"/>
    <property type="evidence" value="ECO:0007669"/>
    <property type="project" value="InterPro"/>
</dbReference>
<dbReference type="Proteomes" id="UP001139207">
    <property type="component" value="Unassembled WGS sequence"/>
</dbReference>